<dbReference type="Pfam" id="PF02637">
    <property type="entry name" value="GatB_Yqey"/>
    <property type="match status" value="2"/>
</dbReference>
<dbReference type="PANTHER" id="PTHR11659:SF0">
    <property type="entry name" value="GLUTAMYL-TRNA(GLN) AMIDOTRANSFERASE SUBUNIT B, MITOCHONDRIAL"/>
    <property type="match status" value="1"/>
</dbReference>
<dbReference type="InterPro" id="IPR017959">
    <property type="entry name" value="Asn/Gln-tRNA_amidoTrfase_suB/E"/>
</dbReference>
<gene>
    <name evidence="9" type="ORF">AMATHDRAFT_151224</name>
</gene>
<keyword evidence="4 7" id="KW-0067">ATP-binding</keyword>
<dbReference type="NCBIfam" id="TIGR00133">
    <property type="entry name" value="gatB"/>
    <property type="match status" value="1"/>
</dbReference>
<dbReference type="SUPFAM" id="SSF89095">
    <property type="entry name" value="GatB/YqeY motif"/>
    <property type="match status" value="1"/>
</dbReference>
<dbReference type="NCBIfam" id="NF004012">
    <property type="entry name" value="PRK05477.1-2"/>
    <property type="match status" value="1"/>
</dbReference>
<accession>A0A2A9NJF7</accession>
<comment type="function">
    <text evidence="7">Allows the formation of correctly charged Gln-tRNA(Gln) through the transamidation of misacylated Glu-tRNA(Gln) in the mitochondria. The reaction takes place in the presence of glutamine and ATP through an activated gamma-phospho-Glu-tRNA(Gln).</text>
</comment>
<dbReference type="InterPro" id="IPR014746">
    <property type="entry name" value="Gln_synth/guanido_kin_cat_dom"/>
</dbReference>
<comment type="catalytic activity">
    <reaction evidence="6 7">
        <text>L-glutamyl-tRNA(Gln) + L-glutamine + ATP + H2O = L-glutaminyl-tRNA(Gln) + L-glutamate + ADP + phosphate + H(+)</text>
        <dbReference type="Rhea" id="RHEA:17521"/>
        <dbReference type="Rhea" id="RHEA-COMP:9681"/>
        <dbReference type="Rhea" id="RHEA-COMP:9684"/>
        <dbReference type="ChEBI" id="CHEBI:15377"/>
        <dbReference type="ChEBI" id="CHEBI:15378"/>
        <dbReference type="ChEBI" id="CHEBI:29985"/>
        <dbReference type="ChEBI" id="CHEBI:30616"/>
        <dbReference type="ChEBI" id="CHEBI:43474"/>
        <dbReference type="ChEBI" id="CHEBI:58359"/>
        <dbReference type="ChEBI" id="CHEBI:78520"/>
        <dbReference type="ChEBI" id="CHEBI:78521"/>
        <dbReference type="ChEBI" id="CHEBI:456216"/>
    </reaction>
</comment>
<dbReference type="InterPro" id="IPR018027">
    <property type="entry name" value="Asn/Gln_amidotransferase"/>
</dbReference>
<dbReference type="EC" id="6.3.5.-" evidence="7"/>
<dbReference type="PROSITE" id="PS01234">
    <property type="entry name" value="GATB"/>
    <property type="match status" value="1"/>
</dbReference>
<keyword evidence="7" id="KW-0496">Mitochondrion</keyword>
<dbReference type="Proteomes" id="UP000242287">
    <property type="component" value="Unassembled WGS sequence"/>
</dbReference>
<keyword evidence="2 7" id="KW-0436">Ligase</keyword>
<protein>
    <recommendedName>
        <fullName evidence="7">Glutamyl-tRNA(Gln) amidotransferase subunit B, mitochondrial</fullName>
        <shortName evidence="7">Glu-AdT subunit B</shortName>
        <ecNumber evidence="7">6.3.5.-</ecNumber>
    </recommendedName>
</protein>
<dbReference type="OrthoDB" id="1722066at2759"/>
<dbReference type="Pfam" id="PF02934">
    <property type="entry name" value="GatB_N"/>
    <property type="match status" value="1"/>
</dbReference>
<dbReference type="GO" id="GO:0005739">
    <property type="term" value="C:mitochondrion"/>
    <property type="evidence" value="ECO:0007669"/>
    <property type="project" value="UniProtKB-SubCell"/>
</dbReference>
<dbReference type="GO" id="GO:0070681">
    <property type="term" value="P:glutaminyl-tRNAGln biosynthesis via transamidation"/>
    <property type="evidence" value="ECO:0007669"/>
    <property type="project" value="UniProtKB-UniRule"/>
</dbReference>
<keyword evidence="10" id="KW-1185">Reference proteome</keyword>
<dbReference type="InterPro" id="IPR006075">
    <property type="entry name" value="Asn/Gln-tRNA_Trfase_suB/E_cat"/>
</dbReference>
<dbReference type="SUPFAM" id="SSF55931">
    <property type="entry name" value="Glutamine synthetase/guanido kinase"/>
    <property type="match status" value="1"/>
</dbReference>
<dbReference type="InterPro" id="IPR004413">
    <property type="entry name" value="GatB"/>
</dbReference>
<evidence type="ECO:0000313" key="10">
    <source>
        <dbReference type="Proteomes" id="UP000242287"/>
    </source>
</evidence>
<dbReference type="EMBL" id="KZ302091">
    <property type="protein sequence ID" value="PFH47803.1"/>
    <property type="molecule type" value="Genomic_DNA"/>
</dbReference>
<dbReference type="InterPro" id="IPR017958">
    <property type="entry name" value="Gln-tRNA_amidoTrfase_suB_CS"/>
</dbReference>
<reference evidence="9 10" key="1">
    <citation type="submission" date="2014-02" db="EMBL/GenBank/DDBJ databases">
        <title>Transposable element dynamics among asymbiotic and ectomycorrhizal Amanita fungi.</title>
        <authorList>
            <consortium name="DOE Joint Genome Institute"/>
            <person name="Hess J."/>
            <person name="Skrede I."/>
            <person name="Wolfe B."/>
            <person name="LaButti K."/>
            <person name="Ohm R.A."/>
            <person name="Grigoriev I.V."/>
            <person name="Pringle A."/>
        </authorList>
    </citation>
    <scope>NUCLEOTIDE SEQUENCE [LARGE SCALE GENOMIC DNA]</scope>
    <source>
        <strain evidence="9 10">SKay4041</strain>
    </source>
</reference>
<name>A0A2A9NJF7_9AGAR</name>
<evidence type="ECO:0000256" key="5">
    <source>
        <dbReference type="ARBA" id="ARBA00022917"/>
    </source>
</evidence>
<organism evidence="9 10">
    <name type="scientific">Amanita thiersii Skay4041</name>
    <dbReference type="NCBI Taxonomy" id="703135"/>
    <lineage>
        <taxon>Eukaryota</taxon>
        <taxon>Fungi</taxon>
        <taxon>Dikarya</taxon>
        <taxon>Basidiomycota</taxon>
        <taxon>Agaricomycotina</taxon>
        <taxon>Agaricomycetes</taxon>
        <taxon>Agaricomycetidae</taxon>
        <taxon>Agaricales</taxon>
        <taxon>Pluteineae</taxon>
        <taxon>Amanitaceae</taxon>
        <taxon>Amanita</taxon>
    </lineage>
</organism>
<dbReference type="GO" id="GO:0030956">
    <property type="term" value="C:glutamyl-tRNA(Gln) amidotransferase complex"/>
    <property type="evidence" value="ECO:0007669"/>
    <property type="project" value="UniProtKB-UniRule"/>
</dbReference>
<dbReference type="HAMAP" id="MF_00121">
    <property type="entry name" value="GatB"/>
    <property type="match status" value="1"/>
</dbReference>
<dbReference type="GO" id="GO:0005524">
    <property type="term" value="F:ATP binding"/>
    <property type="evidence" value="ECO:0007669"/>
    <property type="project" value="UniProtKB-KW"/>
</dbReference>
<dbReference type="SMART" id="SM00845">
    <property type="entry name" value="GatB_Yqey"/>
    <property type="match status" value="1"/>
</dbReference>
<evidence type="ECO:0000256" key="2">
    <source>
        <dbReference type="ARBA" id="ARBA00022598"/>
    </source>
</evidence>
<evidence type="ECO:0000256" key="7">
    <source>
        <dbReference type="HAMAP-Rule" id="MF_03147"/>
    </source>
</evidence>
<feature type="domain" description="Asn/Gln amidotransferase" evidence="8">
    <location>
        <begin position="382"/>
        <end position="565"/>
    </location>
</feature>
<keyword evidence="3 7" id="KW-0547">Nucleotide-binding</keyword>
<comment type="similarity">
    <text evidence="1 7">Belongs to the GatB/GatE family. GatB subfamily.</text>
</comment>
<comment type="subcellular location">
    <subcellularLocation>
        <location evidence="7">Mitochondrion</location>
    </subcellularLocation>
</comment>
<keyword evidence="5 7" id="KW-0648">Protein biosynthesis</keyword>
<dbReference type="Gene3D" id="1.10.10.410">
    <property type="match status" value="1"/>
</dbReference>
<proteinExistence type="inferred from homology"/>
<evidence type="ECO:0000256" key="6">
    <source>
        <dbReference type="ARBA" id="ARBA00047913"/>
    </source>
</evidence>
<dbReference type="GO" id="GO:0032543">
    <property type="term" value="P:mitochondrial translation"/>
    <property type="evidence" value="ECO:0007669"/>
    <property type="project" value="UniProtKB-UniRule"/>
</dbReference>
<dbReference type="GO" id="GO:0050567">
    <property type="term" value="F:glutaminyl-tRNA synthase (glutamine-hydrolyzing) activity"/>
    <property type="evidence" value="ECO:0007669"/>
    <property type="project" value="UniProtKB-UniRule"/>
</dbReference>
<evidence type="ECO:0000256" key="1">
    <source>
        <dbReference type="ARBA" id="ARBA00005306"/>
    </source>
</evidence>
<dbReference type="PANTHER" id="PTHR11659">
    <property type="entry name" value="GLUTAMYL-TRNA GLN AMIDOTRANSFERASE SUBUNIT B MITOCHONDRIAL AND PROKARYOTIC PET112-RELATED"/>
    <property type="match status" value="1"/>
</dbReference>
<dbReference type="InterPro" id="IPR003789">
    <property type="entry name" value="Asn/Gln_tRNA_amidoTrase-B-like"/>
</dbReference>
<evidence type="ECO:0000256" key="3">
    <source>
        <dbReference type="ARBA" id="ARBA00022741"/>
    </source>
</evidence>
<dbReference type="InterPro" id="IPR023168">
    <property type="entry name" value="GatB_Yqey_C_2"/>
</dbReference>
<comment type="subunit">
    <text evidence="7">Subunit of the heterotrimeric GatCAB amidotransferase (AdT) complex, composed of A, B and C subunits.</text>
</comment>
<evidence type="ECO:0000313" key="9">
    <source>
        <dbReference type="EMBL" id="PFH47803.1"/>
    </source>
</evidence>
<sequence>MLRFCRPRVCSLPLRRRFHNVREHIHDERWPGWQVIIGIETHAQIKSRQKLFSYALNTDLGKPPNTHVTVFDAAFPGTLPKLNNKCVDLAIRTALALQCNVQTRSSFDRKHYFYSDLPSGYQITQHYAPIALNGQLDVTSSNSIFPVRIKQLQLEQDTAKSTFHARTKTAQIDLNRTGVGLMEIVTEPDIRSPEEAGAYVRSLQALLRAVGASDGNMEQGSLRCDVNVSVNRVGQPPGTRCEIKNLNSVRFMMAAIIYEIHRQKAILELTPDPATATVPQETRGFDENTFETFRLRSKEDAPDYRYMPDPNLGVLVLSEERISNIFLNLPELPDETRARLKEQHGLSDHDIEVLQNIDSGHGVRFDGEEPRDEEGISNGAIAYFDQVCAGVGSLTQRTDGTPTEVTAPKARDPKVVMNWMTHELLGKLAARKESFKDNKLSAAQLGQLLDLIENKIITRSSSKLLLRHMLENPTLKSTLQVAQDLKLIALSHGSAHAPSNTEAGYSEQDPLEHLCEQAVAALPAEVESYCRGNVNVINRIVGRVMKDSRGRADAQNARNIIERLITKATQR</sequence>
<evidence type="ECO:0000259" key="8">
    <source>
        <dbReference type="SMART" id="SM00845"/>
    </source>
</evidence>
<dbReference type="AlphaFoldDB" id="A0A2A9NJF7"/>
<evidence type="ECO:0000256" key="4">
    <source>
        <dbReference type="ARBA" id="ARBA00022840"/>
    </source>
</evidence>
<dbReference type="STRING" id="703135.A0A2A9NJF7"/>